<protein>
    <submittedName>
        <fullName evidence="2">Glycosyltransferase</fullName>
    </submittedName>
</protein>
<evidence type="ECO:0000313" key="2">
    <source>
        <dbReference type="EMBL" id="MCW1915934.1"/>
    </source>
</evidence>
<accession>A0ABT3G7V3</accession>
<sequence length="346" mass="39110">MRIVHAANLQLDKDGAHLWNQDQKIHHGLIRLGHFVYPFSINDRARMLSPTKSKTFGKGRANKALIETCKNVHPDLLILGHAQYITAETLREIRRILPQIRIGLWYVDPLWDEEEIRHLRDRLEVLDALFCSTGGSLLEGLATATCAAGFIPSAVDAGIECHRAFETPADELQHDLLFFGRDKGEPGRRAFLLELKQALPELHIGYYGCLDQPGIFGWEKEQIIRRSKMALNLSRRTDVALYSSSRIAELMGNGILTLTPRGAGLEGLYAEDELVYFDGVEDLAEKVRYFSSQDAERIAVARKGWERNHRDYSGTEVARFIVDLTLRDEGWRKAPWVGGEGTVYAV</sequence>
<name>A0ABT3G7V3_9BACT</name>
<dbReference type="Proteomes" id="UP001165653">
    <property type="component" value="Unassembled WGS sequence"/>
</dbReference>
<dbReference type="InterPro" id="IPR055259">
    <property type="entry name" value="YkvP/CgeB_Glyco_trans-like"/>
</dbReference>
<evidence type="ECO:0000259" key="1">
    <source>
        <dbReference type="Pfam" id="PF13524"/>
    </source>
</evidence>
<dbReference type="RefSeq" id="WP_264515497.1">
    <property type="nucleotide sequence ID" value="NZ_JAPDDR010000011.1"/>
</dbReference>
<gene>
    <name evidence="2" type="ORF">OJ996_20265</name>
</gene>
<organism evidence="2 3">
    <name type="scientific">Luteolibacter rhizosphaerae</name>
    <dbReference type="NCBI Taxonomy" id="2989719"/>
    <lineage>
        <taxon>Bacteria</taxon>
        <taxon>Pseudomonadati</taxon>
        <taxon>Verrucomicrobiota</taxon>
        <taxon>Verrucomicrobiia</taxon>
        <taxon>Verrucomicrobiales</taxon>
        <taxon>Verrucomicrobiaceae</taxon>
        <taxon>Luteolibacter</taxon>
    </lineage>
</organism>
<keyword evidence="3" id="KW-1185">Reference proteome</keyword>
<reference evidence="2" key="1">
    <citation type="submission" date="2022-10" db="EMBL/GenBank/DDBJ databases">
        <title>Luteolibacter sp. GHJ8, whole genome shotgun sequencing project.</title>
        <authorList>
            <person name="Zhao G."/>
            <person name="Shen L."/>
        </authorList>
    </citation>
    <scope>NUCLEOTIDE SEQUENCE</scope>
    <source>
        <strain evidence="2">GHJ8</strain>
    </source>
</reference>
<evidence type="ECO:0000313" key="3">
    <source>
        <dbReference type="Proteomes" id="UP001165653"/>
    </source>
</evidence>
<proteinExistence type="predicted"/>
<dbReference type="EMBL" id="JAPDDR010000011">
    <property type="protein sequence ID" value="MCW1915934.1"/>
    <property type="molecule type" value="Genomic_DNA"/>
</dbReference>
<comment type="caution">
    <text evidence="2">The sequence shown here is derived from an EMBL/GenBank/DDBJ whole genome shotgun (WGS) entry which is preliminary data.</text>
</comment>
<dbReference type="Pfam" id="PF13524">
    <property type="entry name" value="Glyco_trans_1_2"/>
    <property type="match status" value="1"/>
</dbReference>
<feature type="domain" description="Spore protein YkvP/CgeB glycosyl transferase-like" evidence="1">
    <location>
        <begin position="189"/>
        <end position="322"/>
    </location>
</feature>